<feature type="region of interest" description="Disordered" evidence="6">
    <location>
        <begin position="200"/>
        <end position="219"/>
    </location>
</feature>
<dbReference type="SUPFAM" id="SSF48371">
    <property type="entry name" value="ARM repeat"/>
    <property type="match status" value="1"/>
</dbReference>
<dbReference type="AlphaFoldDB" id="A0A151Z4C9"/>
<dbReference type="OrthoDB" id="660555at2759"/>
<evidence type="ECO:0000256" key="6">
    <source>
        <dbReference type="SAM" id="MobiDB-lite"/>
    </source>
</evidence>
<dbReference type="GO" id="GO:0008270">
    <property type="term" value="F:zinc ion binding"/>
    <property type="evidence" value="ECO:0007669"/>
    <property type="project" value="UniProtKB-KW"/>
</dbReference>
<dbReference type="InParanoid" id="A0A151Z4C9"/>
<sequence>MQPINQKLYRPFWTPDDSSQECFNCKTAFTTILRRHHCRSCGNIYCSNCTRYKQSLPQLHYNEPVRVCQRCDSLATYLKLSQSKVVLDRIEASKGFCKVTLDVESKKLIIKCYLSSLHRLLTAYEFNRTIFKHLSRAIANLSDNEIYKIDIIEANLLDPLLDFLIDVYKDPTHYTNTNMLVQSPTMECISGSVNSITSNSTTSSQSSYSGDGSSTNSLNGSTDLDDTESLLNVCICLEHLAVIEHQIIKNQLGERCLPRLIELSKLSFSSQIKHSISIVLLNLTKNSQTRDYIMKNNGIQAFLMNSLGDDIQESSSEAISILSTNSKNHRKIVESGALPPLILMLNSMNDKVLQYTTFALSNLSINPENQITIAQVGGINPLRNIITDKNNMNNHILFNTATTIFNLSTNSLYT</sequence>
<protein>
    <recommendedName>
        <fullName evidence="7">FYVE-type domain-containing protein</fullName>
    </recommendedName>
</protein>
<evidence type="ECO:0000259" key="7">
    <source>
        <dbReference type="PROSITE" id="PS50178"/>
    </source>
</evidence>
<dbReference type="Gene3D" id="1.25.10.10">
    <property type="entry name" value="Leucine-rich Repeat Variant"/>
    <property type="match status" value="2"/>
</dbReference>
<keyword evidence="2 4" id="KW-0863">Zinc-finger</keyword>
<keyword evidence="3" id="KW-0862">Zinc</keyword>
<dbReference type="InterPro" id="IPR011989">
    <property type="entry name" value="ARM-like"/>
</dbReference>
<dbReference type="PROSITE" id="PS50178">
    <property type="entry name" value="ZF_FYVE"/>
    <property type="match status" value="1"/>
</dbReference>
<evidence type="ECO:0000256" key="5">
    <source>
        <dbReference type="PROSITE-ProRule" id="PRU00259"/>
    </source>
</evidence>
<dbReference type="Proteomes" id="UP000076078">
    <property type="component" value="Unassembled WGS sequence"/>
</dbReference>
<dbReference type="SMART" id="SM00064">
    <property type="entry name" value="FYVE"/>
    <property type="match status" value="1"/>
</dbReference>
<reference evidence="8 9" key="1">
    <citation type="submission" date="2015-12" db="EMBL/GenBank/DDBJ databases">
        <title>Dictyostelia acquired genes for synthesis and detection of signals that induce cell-type specialization by lateral gene transfer from prokaryotes.</title>
        <authorList>
            <person name="Gloeckner G."/>
            <person name="Schaap P."/>
        </authorList>
    </citation>
    <scope>NUCLEOTIDE SEQUENCE [LARGE SCALE GENOMIC DNA]</scope>
    <source>
        <strain evidence="8 9">TK</strain>
    </source>
</reference>
<evidence type="ECO:0000256" key="3">
    <source>
        <dbReference type="ARBA" id="ARBA00022833"/>
    </source>
</evidence>
<dbReference type="InterPro" id="IPR011011">
    <property type="entry name" value="Znf_FYVE_PHD"/>
</dbReference>
<evidence type="ECO:0000313" key="9">
    <source>
        <dbReference type="Proteomes" id="UP000076078"/>
    </source>
</evidence>
<evidence type="ECO:0000256" key="2">
    <source>
        <dbReference type="ARBA" id="ARBA00022771"/>
    </source>
</evidence>
<keyword evidence="1" id="KW-0479">Metal-binding</keyword>
<dbReference type="EMBL" id="LODT01000047">
    <property type="protein sequence ID" value="KYQ88819.1"/>
    <property type="molecule type" value="Genomic_DNA"/>
</dbReference>
<dbReference type="PANTHER" id="PTHR23164:SF30">
    <property type="entry name" value="EARLY ENDOSOME ANTIGEN 1"/>
    <property type="match status" value="1"/>
</dbReference>
<dbReference type="Gene3D" id="3.30.40.10">
    <property type="entry name" value="Zinc/RING finger domain, C3HC4 (zinc finger)"/>
    <property type="match status" value="1"/>
</dbReference>
<dbReference type="SUPFAM" id="SSF57903">
    <property type="entry name" value="FYVE/PHD zinc finger"/>
    <property type="match status" value="1"/>
</dbReference>
<proteinExistence type="predicted"/>
<feature type="repeat" description="ARM" evidence="5">
    <location>
        <begin position="336"/>
        <end position="378"/>
    </location>
</feature>
<dbReference type="PANTHER" id="PTHR23164">
    <property type="entry name" value="EARLY ENDOSOME ANTIGEN 1"/>
    <property type="match status" value="1"/>
</dbReference>
<comment type="caution">
    <text evidence="8">The sequence shown here is derived from an EMBL/GenBank/DDBJ whole genome shotgun (WGS) entry which is preliminary data.</text>
</comment>
<dbReference type="InterPro" id="IPR000225">
    <property type="entry name" value="Armadillo"/>
</dbReference>
<dbReference type="Pfam" id="PF01363">
    <property type="entry name" value="FYVE"/>
    <property type="match status" value="1"/>
</dbReference>
<keyword evidence="9" id="KW-1185">Reference proteome</keyword>
<accession>A0A151Z4C9</accession>
<dbReference type="SMART" id="SM00185">
    <property type="entry name" value="ARM"/>
    <property type="match status" value="4"/>
</dbReference>
<gene>
    <name evidence="8" type="ORF">DLAC_10618</name>
</gene>
<dbReference type="Pfam" id="PF00514">
    <property type="entry name" value="Arm"/>
    <property type="match status" value="1"/>
</dbReference>
<dbReference type="InterPro" id="IPR016024">
    <property type="entry name" value="ARM-type_fold"/>
</dbReference>
<dbReference type="InterPro" id="IPR000306">
    <property type="entry name" value="Znf_FYVE"/>
</dbReference>
<evidence type="ECO:0000256" key="4">
    <source>
        <dbReference type="PROSITE-ProRule" id="PRU00091"/>
    </source>
</evidence>
<feature type="compositionally biased region" description="Low complexity" evidence="6">
    <location>
        <begin position="200"/>
        <end position="217"/>
    </location>
</feature>
<dbReference type="STRING" id="361077.A0A151Z4C9"/>
<dbReference type="PROSITE" id="PS50176">
    <property type="entry name" value="ARM_REPEAT"/>
    <property type="match status" value="1"/>
</dbReference>
<dbReference type="InterPro" id="IPR013083">
    <property type="entry name" value="Znf_RING/FYVE/PHD"/>
</dbReference>
<feature type="domain" description="FYVE-type" evidence="7">
    <location>
        <begin position="16"/>
        <end position="71"/>
    </location>
</feature>
<evidence type="ECO:0000256" key="1">
    <source>
        <dbReference type="ARBA" id="ARBA00022723"/>
    </source>
</evidence>
<evidence type="ECO:0000313" key="8">
    <source>
        <dbReference type="EMBL" id="KYQ88819.1"/>
    </source>
</evidence>
<dbReference type="InterPro" id="IPR017455">
    <property type="entry name" value="Znf_FYVE-rel"/>
</dbReference>
<dbReference type="FunCoup" id="A0A151Z4C9">
    <property type="interactions" value="452"/>
</dbReference>
<organism evidence="8 9">
    <name type="scientific">Tieghemostelium lacteum</name>
    <name type="common">Slime mold</name>
    <name type="synonym">Dictyostelium lacteum</name>
    <dbReference type="NCBI Taxonomy" id="361077"/>
    <lineage>
        <taxon>Eukaryota</taxon>
        <taxon>Amoebozoa</taxon>
        <taxon>Evosea</taxon>
        <taxon>Eumycetozoa</taxon>
        <taxon>Dictyostelia</taxon>
        <taxon>Dictyosteliales</taxon>
        <taxon>Raperosteliaceae</taxon>
        <taxon>Tieghemostelium</taxon>
    </lineage>
</organism>
<name>A0A151Z4C9_TIELA</name>
<dbReference type="OMA" id="KPVRICN"/>